<keyword evidence="10 19" id="KW-0347">Helicase</keyword>
<keyword evidence="14 19" id="KW-0238">DNA-binding</keyword>
<evidence type="ECO:0000256" key="16">
    <source>
        <dbReference type="ARBA" id="ARBA00023242"/>
    </source>
</evidence>
<evidence type="ECO:0000256" key="15">
    <source>
        <dbReference type="ARBA" id="ARBA00023204"/>
    </source>
</evidence>
<name>A0A9W7XZ57_9FUNG</name>
<dbReference type="Proteomes" id="UP001149813">
    <property type="component" value="Unassembled WGS sequence"/>
</dbReference>
<feature type="domain" description="DNA2/NAM7 helicase helicase" evidence="23">
    <location>
        <begin position="958"/>
        <end position="1043"/>
    </location>
</feature>
<dbReference type="CDD" id="cd18041">
    <property type="entry name" value="DEXXQc_DNA2"/>
    <property type="match status" value="1"/>
</dbReference>
<evidence type="ECO:0000256" key="20">
    <source>
        <dbReference type="SAM" id="MobiDB-lite"/>
    </source>
</evidence>
<dbReference type="OrthoDB" id="6513042at2759"/>
<keyword evidence="6 19" id="KW-0479">Metal-binding</keyword>
<evidence type="ECO:0000256" key="4">
    <source>
        <dbReference type="ARBA" id="ARBA00022705"/>
    </source>
</evidence>
<keyword evidence="19" id="KW-0158">Chromosome</keyword>
<keyword evidence="7 19" id="KW-0547">Nucleotide-binding</keyword>
<keyword evidence="15 19" id="KW-0234">DNA repair</keyword>
<dbReference type="GO" id="GO:0003677">
    <property type="term" value="F:DNA binding"/>
    <property type="evidence" value="ECO:0007669"/>
    <property type="project" value="UniProtKB-UniRule"/>
</dbReference>
<dbReference type="EC" id="3.1.-.-" evidence="19"/>
<dbReference type="InterPro" id="IPR041677">
    <property type="entry name" value="DNA2/NAM7_AAA_11"/>
</dbReference>
<evidence type="ECO:0000256" key="8">
    <source>
        <dbReference type="ARBA" id="ARBA00022763"/>
    </source>
</evidence>
<feature type="domain" description="DNA replication factor Dna2 N-terminal" evidence="22">
    <location>
        <begin position="362"/>
        <end position="578"/>
    </location>
</feature>
<evidence type="ECO:0000256" key="17">
    <source>
        <dbReference type="ARBA" id="ARBA00023268"/>
    </source>
</evidence>
<organism evidence="25 26">
    <name type="scientific">Coemansia erecta</name>
    <dbReference type="NCBI Taxonomy" id="147472"/>
    <lineage>
        <taxon>Eukaryota</taxon>
        <taxon>Fungi</taxon>
        <taxon>Fungi incertae sedis</taxon>
        <taxon>Zoopagomycota</taxon>
        <taxon>Kickxellomycotina</taxon>
        <taxon>Kickxellomycetes</taxon>
        <taxon>Kickxellales</taxon>
        <taxon>Kickxellaceae</taxon>
        <taxon>Coemansia</taxon>
    </lineage>
</organism>
<dbReference type="Pfam" id="PF01930">
    <property type="entry name" value="Cas_Cas4"/>
    <property type="match status" value="1"/>
</dbReference>
<dbReference type="InterPro" id="IPR014808">
    <property type="entry name" value="DNA_replication_fac_Dna2_N"/>
</dbReference>
<evidence type="ECO:0000256" key="2">
    <source>
        <dbReference type="ARBA" id="ARBA00007913"/>
    </source>
</evidence>
<dbReference type="FunFam" id="3.40.50.300:FF:001170">
    <property type="entry name" value="DNA replication helicase Dna2"/>
    <property type="match status" value="1"/>
</dbReference>
<reference evidence="25" key="1">
    <citation type="submission" date="2022-07" db="EMBL/GenBank/DDBJ databases">
        <title>Phylogenomic reconstructions and comparative analyses of Kickxellomycotina fungi.</title>
        <authorList>
            <person name="Reynolds N.K."/>
            <person name="Stajich J.E."/>
            <person name="Barry K."/>
            <person name="Grigoriev I.V."/>
            <person name="Crous P."/>
            <person name="Smith M.E."/>
        </authorList>
    </citation>
    <scope>NUCLEOTIDE SEQUENCE</scope>
    <source>
        <strain evidence="25">NBRC 32514</strain>
    </source>
</reference>
<dbReference type="EMBL" id="JANBOJ010000200">
    <property type="protein sequence ID" value="KAJ1721073.1"/>
    <property type="molecule type" value="Genomic_DNA"/>
</dbReference>
<keyword evidence="4 19" id="KW-0235">DNA replication</keyword>
<dbReference type="InterPro" id="IPR026851">
    <property type="entry name" value="Dna2/JHS1_DEXXQ-box"/>
</dbReference>
<evidence type="ECO:0000256" key="3">
    <source>
        <dbReference type="ARBA" id="ARBA00022485"/>
    </source>
</evidence>
<evidence type="ECO:0000259" key="22">
    <source>
        <dbReference type="Pfam" id="PF08696"/>
    </source>
</evidence>
<evidence type="ECO:0000256" key="14">
    <source>
        <dbReference type="ARBA" id="ARBA00023125"/>
    </source>
</evidence>
<evidence type="ECO:0000256" key="19">
    <source>
        <dbReference type="RuleBase" id="RU367041"/>
    </source>
</evidence>
<feature type="region of interest" description="Disordered" evidence="20">
    <location>
        <begin position="1424"/>
        <end position="1450"/>
    </location>
</feature>
<accession>A0A9W7XZ57</accession>
<dbReference type="EC" id="3.6.4.12" evidence="19"/>
<dbReference type="Pfam" id="PF13086">
    <property type="entry name" value="AAA_11"/>
    <property type="match status" value="2"/>
</dbReference>
<dbReference type="InterPro" id="IPR011604">
    <property type="entry name" value="PDDEXK-like_dom_sf"/>
</dbReference>
<evidence type="ECO:0000313" key="25">
    <source>
        <dbReference type="EMBL" id="KAJ1721073.1"/>
    </source>
</evidence>
<evidence type="ECO:0000313" key="26">
    <source>
        <dbReference type="Proteomes" id="UP001149813"/>
    </source>
</evidence>
<evidence type="ECO:0000259" key="24">
    <source>
        <dbReference type="Pfam" id="PF13087"/>
    </source>
</evidence>
<dbReference type="GO" id="GO:0006281">
    <property type="term" value="P:DNA repair"/>
    <property type="evidence" value="ECO:0007669"/>
    <property type="project" value="UniProtKB-KW"/>
</dbReference>
<dbReference type="Pfam" id="PF13087">
    <property type="entry name" value="AAA_12"/>
    <property type="match status" value="1"/>
</dbReference>
<comment type="caution">
    <text evidence="25">The sequence shown here is derived from an EMBL/GenBank/DDBJ whole genome shotgun (WGS) entry which is preliminary data.</text>
</comment>
<dbReference type="GO" id="GO:0005737">
    <property type="term" value="C:cytoplasm"/>
    <property type="evidence" value="ECO:0007669"/>
    <property type="project" value="TreeGrafter"/>
</dbReference>
<evidence type="ECO:0000256" key="1">
    <source>
        <dbReference type="ARBA" id="ARBA00001966"/>
    </source>
</evidence>
<keyword evidence="12 19" id="KW-0408">Iron</keyword>
<keyword evidence="16 19" id="KW-0539">Nucleus</keyword>
<protein>
    <recommendedName>
        <fullName evidence="19">DNA replication ATP-dependent helicase/nuclease</fullName>
        <ecNumber evidence="19">3.1.-.-</ecNumber>
        <ecNumber evidence="19">3.6.4.12</ecNumber>
    </recommendedName>
</protein>
<dbReference type="InterPro" id="IPR041679">
    <property type="entry name" value="DNA2/NAM7-like_C"/>
</dbReference>
<dbReference type="GO" id="GO:0017116">
    <property type="term" value="F:single-stranded DNA helicase activity"/>
    <property type="evidence" value="ECO:0007669"/>
    <property type="project" value="UniProtKB-UniRule"/>
</dbReference>
<feature type="domain" description="DNA2/NAM7 helicase helicase" evidence="23">
    <location>
        <begin position="1055"/>
        <end position="1123"/>
    </location>
</feature>
<evidence type="ECO:0000256" key="11">
    <source>
        <dbReference type="ARBA" id="ARBA00022840"/>
    </source>
</evidence>
<dbReference type="PANTHER" id="PTHR10887:SF433">
    <property type="entry name" value="DNA REPLICATION ATP-DEPENDENT HELICASE_NUCLEASE DNA2"/>
    <property type="match status" value="1"/>
</dbReference>
<keyword evidence="3 19" id="KW-0004">4Fe-4S</keyword>
<dbReference type="Gene3D" id="3.40.50.300">
    <property type="entry name" value="P-loop containing nucleotide triphosphate hydrolases"/>
    <property type="match status" value="3"/>
</dbReference>
<keyword evidence="9 19" id="KW-0378">Hydrolase</keyword>
<dbReference type="GO" id="GO:0017108">
    <property type="term" value="F:5'-flap endonuclease activity"/>
    <property type="evidence" value="ECO:0007669"/>
    <property type="project" value="UniProtKB-UniRule"/>
</dbReference>
<dbReference type="GO" id="GO:0005524">
    <property type="term" value="F:ATP binding"/>
    <property type="evidence" value="ECO:0007669"/>
    <property type="project" value="UniProtKB-UniRule"/>
</dbReference>
<evidence type="ECO:0000256" key="18">
    <source>
        <dbReference type="ARBA" id="ARBA00047995"/>
    </source>
</evidence>
<comment type="subcellular location">
    <subcellularLocation>
        <location evidence="19">Nucleus</location>
    </subcellularLocation>
    <subcellularLocation>
        <location evidence="19">Chromosome</location>
    </subcellularLocation>
</comment>
<dbReference type="CDD" id="cd18808">
    <property type="entry name" value="SF1_C_Upf1"/>
    <property type="match status" value="1"/>
</dbReference>
<evidence type="ECO:0000256" key="12">
    <source>
        <dbReference type="ARBA" id="ARBA00023004"/>
    </source>
</evidence>
<feature type="compositionally biased region" description="Low complexity" evidence="20">
    <location>
        <begin position="1424"/>
        <end position="1438"/>
    </location>
</feature>
<keyword evidence="26" id="KW-1185">Reference proteome</keyword>
<keyword evidence="11 19" id="KW-0067">ATP-binding</keyword>
<dbReference type="GO" id="GO:0005634">
    <property type="term" value="C:nucleus"/>
    <property type="evidence" value="ECO:0007669"/>
    <property type="project" value="UniProtKB-SubCell"/>
</dbReference>
<keyword evidence="5 19" id="KW-0540">Nuclease</keyword>
<evidence type="ECO:0000256" key="6">
    <source>
        <dbReference type="ARBA" id="ARBA00022723"/>
    </source>
</evidence>
<comment type="similarity">
    <text evidence="2 19">Belongs to the DNA2/NAM7 helicase family.</text>
</comment>
<keyword evidence="8 19" id="KW-0227">DNA damage</keyword>
<dbReference type="GO" id="GO:0046872">
    <property type="term" value="F:metal ion binding"/>
    <property type="evidence" value="ECO:0007669"/>
    <property type="project" value="UniProtKB-UniRule"/>
</dbReference>
<dbReference type="InterPro" id="IPR027417">
    <property type="entry name" value="P-loop_NTPase"/>
</dbReference>
<dbReference type="PANTHER" id="PTHR10887">
    <property type="entry name" value="DNA2/NAM7 HELICASE FAMILY"/>
    <property type="match status" value="1"/>
</dbReference>
<keyword evidence="17 19" id="KW-0511">Multifunctional enzyme</keyword>
<evidence type="ECO:0000256" key="10">
    <source>
        <dbReference type="ARBA" id="ARBA00022806"/>
    </source>
</evidence>
<evidence type="ECO:0000259" key="23">
    <source>
        <dbReference type="Pfam" id="PF13086"/>
    </source>
</evidence>
<dbReference type="Pfam" id="PF08696">
    <property type="entry name" value="Dna2"/>
    <property type="match status" value="1"/>
</dbReference>
<comment type="function">
    <text evidence="19">Key enzyme involved in DNA replication and DNA repair. Involved in Okazaki fragments processing by cleaving long flaps that escape FEN1: flaps that are longer than 27 nucleotides are coated by replication protein A complex (RPA), leading to recruit DNA2 which cleaves the flap until it is too short to bind RPA and becomes a substrate for FEN1. Also involved in 5'-end resection of DNA during double-strand break (DSB) repair by mediating the cleavage of 5'-ssDNA.</text>
</comment>
<dbReference type="InterPro" id="IPR045055">
    <property type="entry name" value="DNA2/NAM7-like"/>
</dbReference>
<dbReference type="CDD" id="cd22318">
    <property type="entry name" value="DNA2_N-like"/>
    <property type="match status" value="1"/>
</dbReference>
<dbReference type="GO" id="GO:0033567">
    <property type="term" value="P:DNA replication, Okazaki fragment processing"/>
    <property type="evidence" value="ECO:0007669"/>
    <property type="project" value="UniProtKB-UniRule"/>
</dbReference>
<gene>
    <name evidence="25" type="primary">dna2</name>
    <name evidence="25" type="ORF">LPJ53_004364</name>
</gene>
<dbReference type="Gene3D" id="3.90.320.10">
    <property type="match status" value="1"/>
</dbReference>
<evidence type="ECO:0000256" key="5">
    <source>
        <dbReference type="ARBA" id="ARBA00022722"/>
    </source>
</evidence>
<dbReference type="InterPro" id="IPR022765">
    <property type="entry name" value="Dna2/Cas4_DUF83"/>
</dbReference>
<sequence length="1464" mass="161782">MSPSGTLKRVLRRRVYSEQRDILVDDRGRGCNITSNSNSISSSGNDDSSLARGIIQQILEGRNTSTLQSASTNAAAAAVATTTATAKTVDGTEEAVIQALRRPPRFNLYHAGSSDLMNEQSLDMLPNTTQENILLDTTPVAKRVVRAIPRPLSISRSEKGFDKRQLLSGLLIARPEQTASAPTEMCTATFTDSPITHFESISNDVDSCTNDEIVEMCQQNATQCTVAEPIDQCSDVNTETQPETQDTNYIDDADLDLELSNMDMDSLMEGLDALEDDVDPMDGIEELLLEVEDAEQAQSITSPQPKSASLASGAKPGNLFKNYERCLTLFVSDGWYTESQLNMLSSTPDARLQKVAIVLTHNEQRQRHVYLRDEWLSTPINTGDVMNIVGDIPEIDSQGSVIFDSRTENLLPILRPDTLISATHLSDLFSCRRRAVLRDRVREISDGSPPTTVMLVGQLLHELFQSCALENRWDDMTMAKKINSIIADNVDRLWECQVNEDTIHAQLVEVMPTFQDWAARYLHRSAANGSTYISPATAGLKGGASPDKNTVAISKVLNVEENIWSPKFGLNGKVDLTILAQFSAHGAKAIPFELKTGRSSQNVAHRTQLLLYTLMLSDRYDVDIDSGLLYYPRAGELIQVQRVAGELRAIIAARNTMTEYMKGRSGNQLVLPDMVGSEYVCKYCSHRPTCFIFHRALENGSEKTARVSPQMWQTQVNHLSAHHLEFVRQWMKMIDKEESDMLRFREELWTMSSHYREQSNGGCLSKMRLLVDSVEDTSTAGSFNRYKITFIPVDGSLRRPLLDGQISAGDPITVSTECGQYALAVGYVSALEHNQIVLALDRPVRGVPKQAPGFDHQTNQDFESIVEIRQRGPSVTDEETVIHPDVPASTASDVFRIDQDEMSSGISRIRANVMRMFVAQGGNEKWRRLIVDLDTPTFRPLHENIEAQVLKVQQTKGLNVGQTAALRKVLSANDYALVMGMPGAGKTTTIAELVSVLVSQKKTVLIASYTHVAVDNIMIKLQDLDIPLIRLGNRNKVHPRIVKHLPSEADLVTVNQIDTFFNSAPVVGTTCLGVSHPIFTMRKFDYCIIDEASQITLPVCIGPLLEASKFVLVGDHHQLPPLVRNTAARDEGLGVSLFKRLCEAHPSAVARLEYQYRMNSDIQRLANNLIYNGYLHCGTPEIANQRISYKVDPRAAIDSWPFDLDKSHERTNMDWAVKALDPSRGAVFLDTDDINGKESRVESADLVQNIAEIRIIKVLTKMLQTCGIEGRNVGILSLYRTQLKQLEIEFGIRREGHDQASLDSPGTTDDEQSAGAKKMVQEYSGIEVHTIDRYQGRDADVIIISLVRSNSNQAIGDLLRDWRRINVAITRARFKLILVGSRKTLTRSPLLGGMISILDTSNCVISIPADASIPATTAVTISSSTSASSDVSTTSPPTKQGGSKSTAGSAMLKNHPISANILAE</sequence>
<feature type="domain" description="DNA2/NAM7 helicase-like C-terminal" evidence="24">
    <location>
        <begin position="1134"/>
        <end position="1382"/>
    </location>
</feature>
<dbReference type="InterPro" id="IPR047187">
    <property type="entry name" value="SF1_C_Upf1"/>
</dbReference>
<dbReference type="Gene3D" id="2.40.30.270">
    <property type="match status" value="1"/>
</dbReference>
<evidence type="ECO:0000256" key="7">
    <source>
        <dbReference type="ARBA" id="ARBA00022741"/>
    </source>
</evidence>
<dbReference type="GO" id="GO:0071932">
    <property type="term" value="P:replication fork reversal"/>
    <property type="evidence" value="ECO:0007669"/>
    <property type="project" value="TreeGrafter"/>
</dbReference>
<evidence type="ECO:0000256" key="9">
    <source>
        <dbReference type="ARBA" id="ARBA00022801"/>
    </source>
</evidence>
<comment type="cofactor">
    <cofactor evidence="1">
        <name>[4Fe-4S] cluster</name>
        <dbReference type="ChEBI" id="CHEBI:49883"/>
    </cofactor>
</comment>
<keyword evidence="25" id="KW-0255">Endonuclease</keyword>
<dbReference type="GO" id="GO:0051539">
    <property type="term" value="F:4 iron, 4 sulfur cluster binding"/>
    <property type="evidence" value="ECO:0007669"/>
    <property type="project" value="UniProtKB-UniRule"/>
</dbReference>
<evidence type="ECO:0000256" key="13">
    <source>
        <dbReference type="ARBA" id="ARBA00023014"/>
    </source>
</evidence>
<keyword evidence="13 19" id="KW-0411">Iron-sulfur</keyword>
<dbReference type="GO" id="GO:0005694">
    <property type="term" value="C:chromosome"/>
    <property type="evidence" value="ECO:0007669"/>
    <property type="project" value="UniProtKB-SubCell"/>
</dbReference>
<feature type="domain" description="DUF83" evidence="21">
    <location>
        <begin position="584"/>
        <end position="692"/>
    </location>
</feature>
<evidence type="ECO:0000259" key="21">
    <source>
        <dbReference type="Pfam" id="PF01930"/>
    </source>
</evidence>
<dbReference type="SUPFAM" id="SSF52540">
    <property type="entry name" value="P-loop containing nucleoside triphosphate hydrolases"/>
    <property type="match status" value="1"/>
</dbReference>
<comment type="catalytic activity">
    <reaction evidence="18 19">
        <text>ATP + H2O = ADP + phosphate + H(+)</text>
        <dbReference type="Rhea" id="RHEA:13065"/>
        <dbReference type="ChEBI" id="CHEBI:15377"/>
        <dbReference type="ChEBI" id="CHEBI:15378"/>
        <dbReference type="ChEBI" id="CHEBI:30616"/>
        <dbReference type="ChEBI" id="CHEBI:43474"/>
        <dbReference type="ChEBI" id="CHEBI:456216"/>
        <dbReference type="EC" id="3.6.4.12"/>
    </reaction>
</comment>
<proteinExistence type="inferred from homology"/>